<comment type="similarity">
    <text evidence="2">Belongs to the major facilitator superfamily. Proton-dependent oligopeptide transporter (POT/PTR) (TC 2.A.17) family.</text>
</comment>
<feature type="transmembrane region" description="Helical" evidence="8">
    <location>
        <begin position="587"/>
        <end position="606"/>
    </location>
</feature>
<keyword evidence="4" id="KW-0597">Phosphoprotein</keyword>
<evidence type="ECO:0000256" key="6">
    <source>
        <dbReference type="ARBA" id="ARBA00022989"/>
    </source>
</evidence>
<feature type="transmembrane region" description="Helical" evidence="8">
    <location>
        <begin position="195"/>
        <end position="215"/>
    </location>
</feature>
<gene>
    <name evidence="9" type="ORF">CKAN_00977100</name>
</gene>
<feature type="transmembrane region" description="Helical" evidence="8">
    <location>
        <begin position="338"/>
        <end position="358"/>
    </location>
</feature>
<evidence type="ECO:0000256" key="4">
    <source>
        <dbReference type="ARBA" id="ARBA00022553"/>
    </source>
</evidence>
<dbReference type="Gene3D" id="1.20.1250.20">
    <property type="entry name" value="MFS general substrate transporter like domains"/>
    <property type="match status" value="2"/>
</dbReference>
<dbReference type="InterPro" id="IPR000109">
    <property type="entry name" value="POT_fam"/>
</dbReference>
<evidence type="ECO:0000313" key="10">
    <source>
        <dbReference type="Proteomes" id="UP000283530"/>
    </source>
</evidence>
<evidence type="ECO:0000256" key="1">
    <source>
        <dbReference type="ARBA" id="ARBA00004141"/>
    </source>
</evidence>
<keyword evidence="3" id="KW-0813">Transport</keyword>
<evidence type="ECO:0000256" key="7">
    <source>
        <dbReference type="ARBA" id="ARBA00023136"/>
    </source>
</evidence>
<keyword evidence="10" id="KW-1185">Reference proteome</keyword>
<evidence type="ECO:0000256" key="3">
    <source>
        <dbReference type="ARBA" id="ARBA00022448"/>
    </source>
</evidence>
<dbReference type="PROSITE" id="PS01022">
    <property type="entry name" value="PTR2_1"/>
    <property type="match status" value="1"/>
</dbReference>
<dbReference type="FunFam" id="1.20.1250.20:FF:000147">
    <property type="entry name" value="Protein NRT1/ PTR family 5.10"/>
    <property type="match status" value="1"/>
</dbReference>
<comment type="caution">
    <text evidence="9">The sequence shown here is derived from an EMBL/GenBank/DDBJ whole genome shotgun (WGS) entry which is preliminary data.</text>
</comment>
<dbReference type="PANTHER" id="PTHR11654">
    <property type="entry name" value="OLIGOPEPTIDE TRANSPORTER-RELATED"/>
    <property type="match status" value="1"/>
</dbReference>
<feature type="transmembrane region" description="Helical" evidence="8">
    <location>
        <begin position="222"/>
        <end position="243"/>
    </location>
</feature>
<dbReference type="GO" id="GO:0080054">
    <property type="term" value="F:low-affinity nitrate transmembrane transporter activity"/>
    <property type="evidence" value="ECO:0007669"/>
    <property type="project" value="UniProtKB-ARBA"/>
</dbReference>
<protein>
    <submittedName>
        <fullName evidence="9">Proton-dependent oligopeptide transporter family</fullName>
    </submittedName>
</protein>
<dbReference type="SUPFAM" id="SSF103473">
    <property type="entry name" value="MFS general substrate transporter"/>
    <property type="match status" value="1"/>
</dbReference>
<feature type="transmembrane region" description="Helical" evidence="8">
    <location>
        <begin position="618"/>
        <end position="639"/>
    </location>
</feature>
<feature type="transmembrane region" description="Helical" evidence="8">
    <location>
        <begin position="452"/>
        <end position="477"/>
    </location>
</feature>
<organism evidence="9 10">
    <name type="scientific">Cinnamomum micranthum f. kanehirae</name>
    <dbReference type="NCBI Taxonomy" id="337451"/>
    <lineage>
        <taxon>Eukaryota</taxon>
        <taxon>Viridiplantae</taxon>
        <taxon>Streptophyta</taxon>
        <taxon>Embryophyta</taxon>
        <taxon>Tracheophyta</taxon>
        <taxon>Spermatophyta</taxon>
        <taxon>Magnoliopsida</taxon>
        <taxon>Magnoliidae</taxon>
        <taxon>Laurales</taxon>
        <taxon>Lauraceae</taxon>
        <taxon>Cinnamomum</taxon>
    </lineage>
</organism>
<dbReference type="GO" id="GO:0042937">
    <property type="term" value="F:tripeptide transmembrane transporter activity"/>
    <property type="evidence" value="ECO:0007669"/>
    <property type="project" value="InterPro"/>
</dbReference>
<evidence type="ECO:0000313" key="9">
    <source>
        <dbReference type="EMBL" id="RWR81103.1"/>
    </source>
</evidence>
<evidence type="ECO:0000256" key="8">
    <source>
        <dbReference type="SAM" id="Phobius"/>
    </source>
</evidence>
<dbReference type="EMBL" id="QPKB01000003">
    <property type="protein sequence ID" value="RWR81103.1"/>
    <property type="molecule type" value="Genomic_DNA"/>
</dbReference>
<dbReference type="Pfam" id="PF00854">
    <property type="entry name" value="PTR2"/>
    <property type="match status" value="1"/>
</dbReference>
<dbReference type="CDD" id="cd17417">
    <property type="entry name" value="MFS_NPF5"/>
    <property type="match status" value="1"/>
</dbReference>
<dbReference type="OrthoDB" id="8904098at2759"/>
<dbReference type="Proteomes" id="UP000283530">
    <property type="component" value="Unassembled WGS sequence"/>
</dbReference>
<keyword evidence="6 8" id="KW-1133">Transmembrane helix</keyword>
<dbReference type="GO" id="GO:0009705">
    <property type="term" value="C:plant-type vacuole membrane"/>
    <property type="evidence" value="ECO:0007669"/>
    <property type="project" value="UniProtKB-ARBA"/>
</dbReference>
<dbReference type="GO" id="GO:0071916">
    <property type="term" value="F:dipeptide transmembrane transporter activity"/>
    <property type="evidence" value="ECO:0007669"/>
    <property type="project" value="InterPro"/>
</dbReference>
<dbReference type="InterPro" id="IPR018456">
    <property type="entry name" value="PTR2_symporter_CS"/>
</dbReference>
<evidence type="ECO:0000256" key="5">
    <source>
        <dbReference type="ARBA" id="ARBA00022692"/>
    </source>
</evidence>
<sequence length="700" mass="78206">MFCLEWLKCFRWLVYKNSSMIRCRTGMRSVGLSLYLSFFGLGSFISVFLISVIEKVTTRNNGESWFSSNLNRAHVDYFYWLLAGLNTIGLGIYMYFAESYLYRNKRNVPSMRRRRRKMAISATEALLEDSVYGAVDYKGNPVTRSTTGGWRAASFIIGVEMAERFAYYGISSNLISYLSGPLHQSTAVAAENVNAWIGAVSMFPLLGAFVADSYLGRYRTILFSSILYVLGLGLLTLSAALRSLQPAACEIENLGTSSCPSRTRFQVVFFFFSLYVVALAEGGHKPCVQAFGADQFDPHNPEESKSKSSFFNWWYFGVCSGNVISLWILNYIQDNLSWGLGFGVPCISMMVALAVFLLGTKTYRYYVKEKKDPFMSILVVFVAAARKRQHPSSSTDRKSLLPIDYEARKAPLHSSSTPFNLLDRDTAAKENSDSLKEGWSVCSMSQVEDAKLVLRLFPIWATCLIYGVVCAQSSTFFTKQGSTMERGIVSGFQMPPATFQTFICFSVVTLIPIYDQAFVPVTRAITGLPSGITLLQRIGIGMFLSVVSMVVAALVEAQRLAVARDAGLIDKPTTTVPMSVWWLLPQYVLFGVVEVFAMIGLQEFFYDQVPDGMRSVGLSLYLSIFGLGSFISSFLISVIEKVTTTDNGDSWFSNNLNRAHVDYFYWLLAGLNAIGLGVYLYFANSYTYKNKRRNVPSISI</sequence>
<feature type="transmembrane region" description="Helical" evidence="8">
    <location>
        <begin position="663"/>
        <end position="683"/>
    </location>
</feature>
<dbReference type="AlphaFoldDB" id="A0A443NRF8"/>
<reference evidence="9 10" key="1">
    <citation type="journal article" date="2019" name="Nat. Plants">
        <title>Stout camphor tree genome fills gaps in understanding of flowering plant genome evolution.</title>
        <authorList>
            <person name="Chaw S.M."/>
            <person name="Liu Y.C."/>
            <person name="Wu Y.W."/>
            <person name="Wang H.Y."/>
            <person name="Lin C.I."/>
            <person name="Wu C.S."/>
            <person name="Ke H.M."/>
            <person name="Chang L.Y."/>
            <person name="Hsu C.Y."/>
            <person name="Yang H.T."/>
            <person name="Sudianto E."/>
            <person name="Hsu M.H."/>
            <person name="Wu K.P."/>
            <person name="Wang L.N."/>
            <person name="Leebens-Mack J.H."/>
            <person name="Tsai I.J."/>
        </authorList>
    </citation>
    <scope>NUCLEOTIDE SEQUENCE [LARGE SCALE GENOMIC DNA]</scope>
    <source>
        <strain evidence="10">cv. Chaw 1501</strain>
        <tissue evidence="9">Young leaves</tissue>
    </source>
</reference>
<comment type="subcellular location">
    <subcellularLocation>
        <location evidence="1">Membrane</location>
        <topology evidence="1">Multi-pass membrane protein</topology>
    </subcellularLocation>
</comment>
<keyword evidence="7 8" id="KW-0472">Membrane</keyword>
<feature type="transmembrane region" description="Helical" evidence="8">
    <location>
        <begin position="534"/>
        <end position="555"/>
    </location>
</feature>
<feature type="transmembrane region" description="Helical" evidence="8">
    <location>
        <begin position="313"/>
        <end position="332"/>
    </location>
</feature>
<accession>A0A443NRF8</accession>
<dbReference type="InterPro" id="IPR036259">
    <property type="entry name" value="MFS_trans_sf"/>
</dbReference>
<feature type="transmembrane region" description="Helical" evidence="8">
    <location>
        <begin position="497"/>
        <end position="514"/>
    </location>
</feature>
<name>A0A443NRF8_9MAGN</name>
<feature type="transmembrane region" description="Helical" evidence="8">
    <location>
        <begin position="77"/>
        <end position="96"/>
    </location>
</feature>
<evidence type="ECO:0000256" key="2">
    <source>
        <dbReference type="ARBA" id="ARBA00005982"/>
    </source>
</evidence>
<keyword evidence="5 8" id="KW-0812">Transmembrane</keyword>
<proteinExistence type="inferred from homology"/>
<dbReference type="InterPro" id="IPR044739">
    <property type="entry name" value="NRT1/PTR"/>
</dbReference>
<feature type="transmembrane region" description="Helical" evidence="8">
    <location>
        <begin position="32"/>
        <end position="53"/>
    </location>
</feature>